<protein>
    <recommendedName>
        <fullName evidence="3">thioredoxin-dependent peroxiredoxin</fullName>
        <ecNumber evidence="3">1.11.1.24</ecNumber>
    </recommendedName>
    <alternativeName>
        <fullName evidence="11">Bacterioferritin comigratory protein</fullName>
    </alternativeName>
    <alternativeName>
        <fullName evidence="9">Thioredoxin peroxidase</fullName>
    </alternativeName>
</protein>
<evidence type="ECO:0000313" key="16">
    <source>
        <dbReference type="Proteomes" id="UP000287969"/>
    </source>
</evidence>
<sequence>MDENIKTVVGEKALDFTFKSKNNDDMKLSDFIGKKNVILYFYPKDNTPGCTLEAMDFTDLYPEFEAADTEILGISRDSAKSHESFCNDLGIPFPLISDESGEIHNLYGVLKPKSGKEENGFSTERSTFIIDKKGILVKEYRKVKVAEHANNVLKFVKNNLQS</sequence>
<dbReference type="GO" id="GO:0034599">
    <property type="term" value="P:cellular response to oxidative stress"/>
    <property type="evidence" value="ECO:0007669"/>
    <property type="project" value="TreeGrafter"/>
</dbReference>
<evidence type="ECO:0000256" key="9">
    <source>
        <dbReference type="ARBA" id="ARBA00032824"/>
    </source>
</evidence>
<dbReference type="GO" id="GO:0008379">
    <property type="term" value="F:thioredoxin peroxidase activity"/>
    <property type="evidence" value="ECO:0007669"/>
    <property type="project" value="TreeGrafter"/>
</dbReference>
<dbReference type="InterPro" id="IPR013766">
    <property type="entry name" value="Thioredoxin_domain"/>
</dbReference>
<dbReference type="Proteomes" id="UP000287969">
    <property type="component" value="Chromosome"/>
</dbReference>
<keyword evidence="6" id="KW-0560">Oxidoreductase</keyword>
<feature type="active site" description="Cysteine sulfenic acid (-SOH) intermediate; for peroxidase activity" evidence="13">
    <location>
        <position position="50"/>
    </location>
</feature>
<comment type="catalytic activity">
    <reaction evidence="12">
        <text>a hydroperoxide + [thioredoxin]-dithiol = an alcohol + [thioredoxin]-disulfide + H2O</text>
        <dbReference type="Rhea" id="RHEA:62620"/>
        <dbReference type="Rhea" id="RHEA-COMP:10698"/>
        <dbReference type="Rhea" id="RHEA-COMP:10700"/>
        <dbReference type="ChEBI" id="CHEBI:15377"/>
        <dbReference type="ChEBI" id="CHEBI:29950"/>
        <dbReference type="ChEBI" id="CHEBI:30879"/>
        <dbReference type="ChEBI" id="CHEBI:35924"/>
        <dbReference type="ChEBI" id="CHEBI:50058"/>
        <dbReference type="EC" id="1.11.1.24"/>
    </reaction>
</comment>
<dbReference type="SUPFAM" id="SSF52833">
    <property type="entry name" value="Thioredoxin-like"/>
    <property type="match status" value="1"/>
</dbReference>
<evidence type="ECO:0000256" key="10">
    <source>
        <dbReference type="ARBA" id="ARBA00038489"/>
    </source>
</evidence>
<evidence type="ECO:0000256" key="7">
    <source>
        <dbReference type="ARBA" id="ARBA00023157"/>
    </source>
</evidence>
<name>A0A410QEC6_9FIRM</name>
<reference evidence="16" key="1">
    <citation type="submission" date="2019-01" db="EMBL/GenBank/DDBJ databases">
        <title>Draft genomes of a novel of Sporanaerobacter strains.</title>
        <authorList>
            <person name="Ma S."/>
        </authorList>
    </citation>
    <scope>NUCLEOTIDE SEQUENCE [LARGE SCALE GENOMIC DNA]</scope>
    <source>
        <strain evidence="16">NJN-17</strain>
    </source>
</reference>
<dbReference type="GO" id="GO:0005737">
    <property type="term" value="C:cytoplasm"/>
    <property type="evidence" value="ECO:0007669"/>
    <property type="project" value="TreeGrafter"/>
</dbReference>
<dbReference type="OrthoDB" id="9812811at2"/>
<comment type="similarity">
    <text evidence="10">Belongs to the peroxiredoxin family. BCP/PrxQ subfamily.</text>
</comment>
<dbReference type="FunFam" id="3.40.30.10:FF:000007">
    <property type="entry name" value="Thioredoxin-dependent thiol peroxidase"/>
    <property type="match status" value="1"/>
</dbReference>
<dbReference type="InterPro" id="IPR000866">
    <property type="entry name" value="AhpC/TSA"/>
</dbReference>
<dbReference type="PIRSF" id="PIRSF000239">
    <property type="entry name" value="AHPC"/>
    <property type="match status" value="1"/>
</dbReference>
<organism evidence="15 16">
    <name type="scientific">Acidilutibacter cellobiosedens</name>
    <dbReference type="NCBI Taxonomy" id="2507161"/>
    <lineage>
        <taxon>Bacteria</taxon>
        <taxon>Bacillati</taxon>
        <taxon>Bacillota</taxon>
        <taxon>Tissierellia</taxon>
        <taxon>Tissierellales</taxon>
        <taxon>Acidilutibacteraceae</taxon>
        <taxon>Acidilutibacter</taxon>
    </lineage>
</organism>
<dbReference type="AlphaFoldDB" id="A0A410QEC6"/>
<keyword evidence="8" id="KW-0676">Redox-active center</keyword>
<dbReference type="Pfam" id="PF00578">
    <property type="entry name" value="AhpC-TSA"/>
    <property type="match status" value="1"/>
</dbReference>
<dbReference type="PROSITE" id="PS51352">
    <property type="entry name" value="THIOREDOXIN_2"/>
    <property type="match status" value="1"/>
</dbReference>
<evidence type="ECO:0000256" key="1">
    <source>
        <dbReference type="ARBA" id="ARBA00003330"/>
    </source>
</evidence>
<dbReference type="InterPro" id="IPR024706">
    <property type="entry name" value="Peroxiredoxin_AhpC-typ"/>
</dbReference>
<keyword evidence="4" id="KW-0575">Peroxidase</keyword>
<keyword evidence="16" id="KW-1185">Reference proteome</keyword>
<evidence type="ECO:0000256" key="12">
    <source>
        <dbReference type="ARBA" id="ARBA00049091"/>
    </source>
</evidence>
<dbReference type="GO" id="GO:0045454">
    <property type="term" value="P:cell redox homeostasis"/>
    <property type="evidence" value="ECO:0007669"/>
    <property type="project" value="TreeGrafter"/>
</dbReference>
<comment type="function">
    <text evidence="1">Thiol-specific peroxidase that catalyzes the reduction of hydrogen peroxide and organic hydroperoxides to water and alcohols, respectively. Plays a role in cell protection against oxidative stress by detoxifying peroxides and as sensor of hydrogen peroxide-mediated signaling events.</text>
</comment>
<dbReference type="InterPro" id="IPR050924">
    <property type="entry name" value="Peroxiredoxin_BCP/PrxQ"/>
</dbReference>
<keyword evidence="7" id="KW-1015">Disulfide bond</keyword>
<dbReference type="EMBL" id="CP035282">
    <property type="protein sequence ID" value="QAT62340.1"/>
    <property type="molecule type" value="Genomic_DNA"/>
</dbReference>
<evidence type="ECO:0000256" key="11">
    <source>
        <dbReference type="ARBA" id="ARBA00041373"/>
    </source>
</evidence>
<evidence type="ECO:0000256" key="3">
    <source>
        <dbReference type="ARBA" id="ARBA00013017"/>
    </source>
</evidence>
<evidence type="ECO:0000256" key="4">
    <source>
        <dbReference type="ARBA" id="ARBA00022559"/>
    </source>
</evidence>
<dbReference type="PANTHER" id="PTHR42801:SF4">
    <property type="entry name" value="AHPC_TSA FAMILY PROTEIN"/>
    <property type="match status" value="1"/>
</dbReference>
<dbReference type="RefSeq" id="WP_114219320.1">
    <property type="nucleotide sequence ID" value="NZ_CP035282.1"/>
</dbReference>
<dbReference type="PANTHER" id="PTHR42801">
    <property type="entry name" value="THIOREDOXIN-DEPENDENT PEROXIDE REDUCTASE"/>
    <property type="match status" value="1"/>
</dbReference>
<evidence type="ECO:0000259" key="14">
    <source>
        <dbReference type="PROSITE" id="PS51352"/>
    </source>
</evidence>
<dbReference type="InterPro" id="IPR036249">
    <property type="entry name" value="Thioredoxin-like_sf"/>
</dbReference>
<dbReference type="KEGG" id="spoa:EQM13_12610"/>
<evidence type="ECO:0000256" key="6">
    <source>
        <dbReference type="ARBA" id="ARBA00023002"/>
    </source>
</evidence>
<evidence type="ECO:0000256" key="13">
    <source>
        <dbReference type="PIRSR" id="PIRSR000239-1"/>
    </source>
</evidence>
<dbReference type="EC" id="1.11.1.24" evidence="3"/>
<evidence type="ECO:0000313" key="15">
    <source>
        <dbReference type="EMBL" id="QAT62340.1"/>
    </source>
</evidence>
<accession>A0A410QEC6</accession>
<dbReference type="CDD" id="cd03017">
    <property type="entry name" value="PRX_BCP"/>
    <property type="match status" value="1"/>
</dbReference>
<evidence type="ECO:0000256" key="2">
    <source>
        <dbReference type="ARBA" id="ARBA00011245"/>
    </source>
</evidence>
<keyword evidence="5" id="KW-0049">Antioxidant</keyword>
<comment type="subunit">
    <text evidence="2">Monomer.</text>
</comment>
<feature type="domain" description="Thioredoxin" evidence="14">
    <location>
        <begin position="7"/>
        <end position="161"/>
    </location>
</feature>
<proteinExistence type="inferred from homology"/>
<evidence type="ECO:0000256" key="8">
    <source>
        <dbReference type="ARBA" id="ARBA00023284"/>
    </source>
</evidence>
<evidence type="ECO:0000256" key="5">
    <source>
        <dbReference type="ARBA" id="ARBA00022862"/>
    </source>
</evidence>
<dbReference type="Gene3D" id="3.40.30.10">
    <property type="entry name" value="Glutaredoxin"/>
    <property type="match status" value="1"/>
</dbReference>
<gene>
    <name evidence="15" type="ORF">EQM13_12610</name>
</gene>